<dbReference type="Gene3D" id="2.60.120.1440">
    <property type="match status" value="1"/>
</dbReference>
<proteinExistence type="predicted"/>
<dbReference type="AlphaFoldDB" id="K1UAZ8"/>
<feature type="domain" description="Protein FecR C-terminal" evidence="2">
    <location>
        <begin position="87"/>
        <end position="148"/>
    </location>
</feature>
<dbReference type="GO" id="GO:0016989">
    <property type="term" value="F:sigma factor antagonist activity"/>
    <property type="evidence" value="ECO:0007669"/>
    <property type="project" value="TreeGrafter"/>
</dbReference>
<dbReference type="Gene3D" id="3.55.50.30">
    <property type="match status" value="1"/>
</dbReference>
<sequence>MPHDPSPCTPERWTSAYWTRFYVSSYGRDHTQEVVLRSGSVSVAPADAPEHGIRIEPDQRASLDTAGTFRIREVRAEDYISWIHGYYRFDNTPLSDVLARLARYYNRTFDCSPEVGVMTISGKLELNDDPGEVLRVLSLTAPIRFRASETGFSLCSAQNARKEHDNNPNRMPMENHDPS</sequence>
<dbReference type="EMBL" id="AJWY01001730">
    <property type="protein sequence ID" value="EKC79363.1"/>
    <property type="molecule type" value="Genomic_DNA"/>
</dbReference>
<dbReference type="PANTHER" id="PTHR30273">
    <property type="entry name" value="PERIPLASMIC SIGNAL SENSOR AND SIGMA FACTOR ACTIVATOR FECR-RELATED"/>
    <property type="match status" value="1"/>
</dbReference>
<accession>K1UAZ8</accession>
<dbReference type="PANTHER" id="PTHR30273:SF2">
    <property type="entry name" value="PROTEIN FECR"/>
    <property type="match status" value="1"/>
</dbReference>
<protein>
    <submittedName>
        <fullName evidence="3">Anti-FecI sigma factor, FecR</fullName>
    </submittedName>
</protein>
<gene>
    <name evidence="3" type="ORF">LEA_02514</name>
</gene>
<dbReference type="Pfam" id="PF16344">
    <property type="entry name" value="FecR_C"/>
    <property type="match status" value="1"/>
</dbReference>
<feature type="compositionally biased region" description="Basic and acidic residues" evidence="1">
    <location>
        <begin position="160"/>
        <end position="179"/>
    </location>
</feature>
<evidence type="ECO:0000256" key="1">
    <source>
        <dbReference type="SAM" id="MobiDB-lite"/>
    </source>
</evidence>
<organism evidence="3">
    <name type="scientific">human gut metagenome</name>
    <dbReference type="NCBI Taxonomy" id="408170"/>
    <lineage>
        <taxon>unclassified sequences</taxon>
        <taxon>metagenomes</taxon>
        <taxon>organismal metagenomes</taxon>
    </lineage>
</organism>
<dbReference type="InterPro" id="IPR032508">
    <property type="entry name" value="FecR_C"/>
</dbReference>
<evidence type="ECO:0000259" key="2">
    <source>
        <dbReference type="Pfam" id="PF16344"/>
    </source>
</evidence>
<dbReference type="InterPro" id="IPR012373">
    <property type="entry name" value="Ferrdict_sens_TM"/>
</dbReference>
<evidence type="ECO:0000313" key="3">
    <source>
        <dbReference type="EMBL" id="EKC79363.1"/>
    </source>
</evidence>
<name>K1UAZ8_9ZZZZ</name>
<reference evidence="3" key="1">
    <citation type="journal article" date="2013" name="Environ. Microbiol.">
        <title>Microbiota from the distal guts of lean and obese adolescents exhibit partial functional redundancy besides clear differences in community structure.</title>
        <authorList>
            <person name="Ferrer M."/>
            <person name="Ruiz A."/>
            <person name="Lanza F."/>
            <person name="Haange S.B."/>
            <person name="Oberbach A."/>
            <person name="Till H."/>
            <person name="Bargiela R."/>
            <person name="Campoy C."/>
            <person name="Segura M.T."/>
            <person name="Richter M."/>
            <person name="von Bergen M."/>
            <person name="Seifert J."/>
            <person name="Suarez A."/>
        </authorList>
    </citation>
    <scope>NUCLEOTIDE SEQUENCE</scope>
</reference>
<feature type="region of interest" description="Disordered" evidence="1">
    <location>
        <begin position="159"/>
        <end position="179"/>
    </location>
</feature>
<comment type="caution">
    <text evidence="3">The sequence shown here is derived from an EMBL/GenBank/DDBJ whole genome shotgun (WGS) entry which is preliminary data.</text>
</comment>